<dbReference type="RefSeq" id="WP_152573377.1">
    <property type="nucleotide sequence ID" value="NZ_VIKU02000001.1"/>
</dbReference>
<dbReference type="InterPro" id="IPR041685">
    <property type="entry name" value="AAA_GajA/Old/RecF-like"/>
</dbReference>
<dbReference type="AlphaFoldDB" id="A0A967ATI2"/>
<protein>
    <submittedName>
        <fullName evidence="2">ATP-binding protein</fullName>
    </submittedName>
</protein>
<accession>A0A967ATI2</accession>
<reference evidence="2" key="1">
    <citation type="submission" date="2019-07" db="EMBL/GenBank/DDBJ databases">
        <authorList>
            <person name="De-Chao Zhang Q."/>
        </authorList>
    </citation>
    <scope>NUCLEOTIDE SEQUENCE</scope>
    <source>
        <strain evidence="2">TP-CH-4</strain>
    </source>
</reference>
<dbReference type="InterPro" id="IPR051396">
    <property type="entry name" value="Bact_Antivir_Def_Nuclease"/>
</dbReference>
<organism evidence="2 3">
    <name type="scientific">Pelagihabitans pacificus</name>
    <dbReference type="NCBI Taxonomy" id="2696054"/>
    <lineage>
        <taxon>Bacteria</taxon>
        <taxon>Pseudomonadati</taxon>
        <taxon>Bacteroidota</taxon>
        <taxon>Flavobacteriia</taxon>
        <taxon>Flavobacteriales</taxon>
        <taxon>Flavobacteriaceae</taxon>
        <taxon>Pelagihabitans</taxon>
    </lineage>
</organism>
<keyword evidence="2" id="KW-0067">ATP-binding</keyword>
<dbReference type="InterPro" id="IPR027417">
    <property type="entry name" value="P-loop_NTPase"/>
</dbReference>
<evidence type="ECO:0000313" key="3">
    <source>
        <dbReference type="Proteomes" id="UP000707206"/>
    </source>
</evidence>
<gene>
    <name evidence="2" type="ORF">FK220_006165</name>
</gene>
<dbReference type="PANTHER" id="PTHR43581:SF4">
    <property type="entry name" value="ATP_GTP PHOSPHATASE"/>
    <property type="match status" value="1"/>
</dbReference>
<feature type="domain" description="Endonuclease GajA/Old nuclease/RecF-like AAA" evidence="1">
    <location>
        <begin position="46"/>
        <end position="365"/>
    </location>
</feature>
<dbReference type="Proteomes" id="UP000707206">
    <property type="component" value="Unassembled WGS sequence"/>
</dbReference>
<dbReference type="GO" id="GO:0005524">
    <property type="term" value="F:ATP binding"/>
    <property type="evidence" value="ECO:0007669"/>
    <property type="project" value="UniProtKB-KW"/>
</dbReference>
<evidence type="ECO:0000259" key="1">
    <source>
        <dbReference type="Pfam" id="PF13175"/>
    </source>
</evidence>
<proteinExistence type="predicted"/>
<dbReference type="PANTHER" id="PTHR43581">
    <property type="entry name" value="ATP/GTP PHOSPHATASE"/>
    <property type="match status" value="1"/>
</dbReference>
<evidence type="ECO:0000313" key="2">
    <source>
        <dbReference type="EMBL" id="NHF58915.1"/>
    </source>
</evidence>
<dbReference type="Pfam" id="PF13175">
    <property type="entry name" value="AAA_15"/>
    <property type="match status" value="1"/>
</dbReference>
<sequence length="641" mass="75410">MYLKFAFNDSSFPKEFGDDYSNCVYYLNKKKVASISSNETIDFLGRFQAINFLVGSNNSGKSRFLRGLLKTNASFIQVLKSEKSIEEKIQKINQWYENRFENYRTFNNSLASEILQLYQDIDFSKISYSTLIANSAKYIELIEPFITLKERDKNELEKLENRQAKRRSSLSERIALLEIVAEIKEDIVYAVENKPNDRIYIPILRSIKKSSALDKETFQKTVEDLYDLKNIDVFSGLDFFDRILSIRTSRKNIRKGFDQFEKFLSRYFFNKKPVEIISSLSEGNIIFYIDGEERKTHEIGDGIQSIVLLLFPIFMADKGSWIFIEEPETHLHPGLQRIFIQTLLNDDFLVRKKLKYYITTHSNHFLDLSLDHKEIGIFQFEKERMEKFNIKANIKPDKEVLDLLGVNTSSVFLANTSIWVEGPTDRKYLSKFLKLYCEHLETLLKEDIDYAFFEYGGNLIAHYLFENDFEGNDEEVRDKINSFALANKIYLFADSDNADRRTLKGKRRSELEKLSNNRKNFKYQSTEVKEIENLLQTDIVKNFMPQLVKEVHIDELERVDFEKSDYDKIGIGDFYRAKLLEYNIPIQNHRSFKADSGSLKNDYKIKLCDFFINSNLTYEDIISDNPTLEKIIKNLYEFIIR</sequence>
<dbReference type="SUPFAM" id="SSF52540">
    <property type="entry name" value="P-loop containing nucleoside triphosphate hydrolases"/>
    <property type="match status" value="1"/>
</dbReference>
<dbReference type="EMBL" id="VIKU02000001">
    <property type="protein sequence ID" value="NHF58915.1"/>
    <property type="molecule type" value="Genomic_DNA"/>
</dbReference>
<reference evidence="2" key="2">
    <citation type="submission" date="2020-03" db="EMBL/GenBank/DDBJ databases">
        <title>Flavobacteriaceae bacterium strain TP-CH-4, a member of the family Flavobacteriaceae isolated from a deep-sea seamount.</title>
        <authorList>
            <person name="Zhang D.-C."/>
        </authorList>
    </citation>
    <scope>NUCLEOTIDE SEQUENCE</scope>
    <source>
        <strain evidence="2">TP-CH-4</strain>
    </source>
</reference>
<keyword evidence="3" id="KW-1185">Reference proteome</keyword>
<name>A0A967ATI2_9FLAO</name>
<comment type="caution">
    <text evidence="2">The sequence shown here is derived from an EMBL/GenBank/DDBJ whole genome shotgun (WGS) entry which is preliminary data.</text>
</comment>
<keyword evidence="2" id="KW-0547">Nucleotide-binding</keyword>